<feature type="region of interest" description="Disordered" evidence="1">
    <location>
        <begin position="32"/>
        <end position="108"/>
    </location>
</feature>
<keyword evidence="5" id="KW-1185">Reference proteome</keyword>
<evidence type="ECO:0000313" key="5">
    <source>
        <dbReference type="Proteomes" id="UP000748756"/>
    </source>
</evidence>
<feature type="chain" id="PRO_5040508657" evidence="3">
    <location>
        <begin position="22"/>
        <end position="332"/>
    </location>
</feature>
<feature type="transmembrane region" description="Helical" evidence="2">
    <location>
        <begin position="138"/>
        <end position="159"/>
    </location>
</feature>
<feature type="signal peptide" evidence="3">
    <location>
        <begin position="1"/>
        <end position="21"/>
    </location>
</feature>
<evidence type="ECO:0000256" key="1">
    <source>
        <dbReference type="SAM" id="MobiDB-lite"/>
    </source>
</evidence>
<organism evidence="4 5">
    <name type="scientific">Linnemannia schmuckeri</name>
    <dbReference type="NCBI Taxonomy" id="64567"/>
    <lineage>
        <taxon>Eukaryota</taxon>
        <taxon>Fungi</taxon>
        <taxon>Fungi incertae sedis</taxon>
        <taxon>Mucoromycota</taxon>
        <taxon>Mortierellomycotina</taxon>
        <taxon>Mortierellomycetes</taxon>
        <taxon>Mortierellales</taxon>
        <taxon>Mortierellaceae</taxon>
        <taxon>Linnemannia</taxon>
    </lineage>
</organism>
<keyword evidence="2" id="KW-0812">Transmembrane</keyword>
<evidence type="ECO:0000313" key="4">
    <source>
        <dbReference type="EMBL" id="KAF9136377.1"/>
    </source>
</evidence>
<protein>
    <submittedName>
        <fullName evidence="4">Uncharacterized protein</fullName>
    </submittedName>
</protein>
<evidence type="ECO:0000256" key="2">
    <source>
        <dbReference type="SAM" id="Phobius"/>
    </source>
</evidence>
<gene>
    <name evidence="4" type="ORF">BG015_003163</name>
</gene>
<name>A0A9P5RQD2_9FUNG</name>
<evidence type="ECO:0000256" key="3">
    <source>
        <dbReference type="SAM" id="SignalP"/>
    </source>
</evidence>
<dbReference type="OrthoDB" id="3261505at2759"/>
<dbReference type="Proteomes" id="UP000748756">
    <property type="component" value="Unassembled WGS sequence"/>
</dbReference>
<keyword evidence="2" id="KW-0472">Membrane</keyword>
<dbReference type="AlphaFoldDB" id="A0A9P5RQD2"/>
<keyword evidence="3" id="KW-0732">Signal</keyword>
<proteinExistence type="predicted"/>
<feature type="compositionally biased region" description="Low complexity" evidence="1">
    <location>
        <begin position="53"/>
        <end position="80"/>
    </location>
</feature>
<feature type="compositionally biased region" description="Polar residues" evidence="1">
    <location>
        <begin position="81"/>
        <end position="106"/>
    </location>
</feature>
<keyword evidence="2" id="KW-1133">Transmembrane helix</keyword>
<dbReference type="EMBL" id="JAAAUQ010001675">
    <property type="protein sequence ID" value="KAF9136377.1"/>
    <property type="molecule type" value="Genomic_DNA"/>
</dbReference>
<accession>A0A9P5RQD2</accession>
<reference evidence="4" key="1">
    <citation type="journal article" date="2020" name="Fungal Divers.">
        <title>Resolving the Mortierellaceae phylogeny through synthesis of multi-gene phylogenetics and phylogenomics.</title>
        <authorList>
            <person name="Vandepol N."/>
            <person name="Liber J."/>
            <person name="Desiro A."/>
            <person name="Na H."/>
            <person name="Kennedy M."/>
            <person name="Barry K."/>
            <person name="Grigoriev I.V."/>
            <person name="Miller A.N."/>
            <person name="O'Donnell K."/>
            <person name="Stajich J.E."/>
            <person name="Bonito G."/>
        </authorList>
    </citation>
    <scope>NUCLEOTIDE SEQUENCE</scope>
    <source>
        <strain evidence="4">NRRL 6426</strain>
    </source>
</reference>
<feature type="region of interest" description="Disordered" evidence="1">
    <location>
        <begin position="288"/>
        <end position="332"/>
    </location>
</feature>
<comment type="caution">
    <text evidence="4">The sequence shown here is derived from an EMBL/GenBank/DDBJ whole genome shotgun (WGS) entry which is preliminary data.</text>
</comment>
<sequence>MNIKSNAATLIALVLASSAKAALLDDILAKPQAPPGADAEPTGPTNPPGPGTGTNTTTTSTTPSSPILPTIPSIIPPTSSANQTTPISTTPPVAPTTGANTSSRAPVSTSLSVIATTTTSISPTPTQSQKDTGSSTQLATAGIVVGAVVVAAAIGIWVFRKWKLSPSRDFQSKIRGDEYADTDYPRSYENDTVRLHNMNDQPAEPAAAKSPYNANTAFPVEDQYYDANYASKDQSGGYGQSGYNDYGRGAAPGYDQGGYDHGYNDHNNHNNYGHDGYAQSNVGGYGHDNYAQSQVGGGYGGNQGAYNQGGYAPSQVGGGYQQHGGYDDYGRR</sequence>